<comment type="caution">
    <text evidence="1">The sequence shown here is derived from an EMBL/GenBank/DDBJ whole genome shotgun (WGS) entry which is preliminary data.</text>
</comment>
<organism evidence="1">
    <name type="scientific">Ophidiomyces ophidiicola</name>
    <dbReference type="NCBI Taxonomy" id="1387563"/>
    <lineage>
        <taxon>Eukaryota</taxon>
        <taxon>Fungi</taxon>
        <taxon>Dikarya</taxon>
        <taxon>Ascomycota</taxon>
        <taxon>Pezizomycotina</taxon>
        <taxon>Eurotiomycetes</taxon>
        <taxon>Eurotiomycetidae</taxon>
        <taxon>Onygenales</taxon>
        <taxon>Onygenaceae</taxon>
        <taxon>Ophidiomyces</taxon>
    </lineage>
</organism>
<sequence length="341" mass="37671">MRAEISSVLNGEQIPVLLLKTKSSPHDGYEEYFSSTARNYHYKPIFVPVLKHTFNHDNLGKVRDLFVSGDLRRKYGGLVFTSQRAVEGFNRMITEEVDQSLGIEASLDLALYTVGPATFRSLNTLRKTHLPHAALVGENAGTGEALAKLILEHYNDLERNKPHFSINNENRNDGGKLPLLFLVGETHRDIIPKTLMSPELPASERIHIDELIVYETGVMDSFRQDFAFILDELNVASTQDGDESHCSQVPIWVVVFSPTGCDAMLDILGVSIQDCCEGHGVSSQRDIKGSYKRRPCRIATIGPTTREHLHLTFGVEPDVCAEKPSPEGVGNGIEAAISASS</sequence>
<keyword evidence="1" id="KW-0456">Lyase</keyword>
<name>A0ACB8V1T3_9EURO</name>
<gene>
    <name evidence="1" type="primary">HEM4</name>
    <name evidence="1" type="ORF">LOY88_001621</name>
</gene>
<evidence type="ECO:0000313" key="1">
    <source>
        <dbReference type="EMBL" id="KAI2390536.1"/>
    </source>
</evidence>
<accession>A0ACB8V1T3</accession>
<dbReference type="EMBL" id="JALBCA010000017">
    <property type="protein sequence ID" value="KAI2390536.1"/>
    <property type="molecule type" value="Genomic_DNA"/>
</dbReference>
<proteinExistence type="predicted"/>
<protein>
    <submittedName>
        <fullName evidence="1">Uroporphyrinogen-III synthase</fullName>
        <ecNumber evidence="1">4.2.1.75</ecNumber>
    </submittedName>
</protein>
<dbReference type="EC" id="4.2.1.75" evidence="1"/>
<reference evidence="1" key="1">
    <citation type="journal article" date="2022" name="bioRxiv">
        <title>Population genetic analysis of Ophidiomyces ophidiicola, the causative agent of snake fungal disease, indicates recent introductions to the USA.</title>
        <authorList>
            <person name="Ladner J.T."/>
            <person name="Palmer J.M."/>
            <person name="Ettinger C.L."/>
            <person name="Stajich J.E."/>
            <person name="Farrell T.M."/>
            <person name="Glorioso B.M."/>
            <person name="Lawson B."/>
            <person name="Price S.J."/>
            <person name="Stengle A.G."/>
            <person name="Grear D.A."/>
            <person name="Lorch J.M."/>
        </authorList>
    </citation>
    <scope>NUCLEOTIDE SEQUENCE</scope>
    <source>
        <strain evidence="1">NWHC 24266-5</strain>
    </source>
</reference>